<name>A0A9D1S5D9_9FIRM</name>
<feature type="chain" id="PRO_5038779345" evidence="1">
    <location>
        <begin position="21"/>
        <end position="827"/>
    </location>
</feature>
<dbReference type="AlphaFoldDB" id="A0A9D1S5D9"/>
<dbReference type="InterPro" id="IPR012854">
    <property type="entry name" value="Cu_amine_oxidase-like_N"/>
</dbReference>
<accession>A0A9D1S5D9</accession>
<dbReference type="EMBL" id="DVND01000019">
    <property type="protein sequence ID" value="HIU47914.1"/>
    <property type="molecule type" value="Genomic_DNA"/>
</dbReference>
<feature type="domain" description="Copper amine oxidase-like N-terminal" evidence="2">
    <location>
        <begin position="721"/>
        <end position="825"/>
    </location>
</feature>
<evidence type="ECO:0000256" key="1">
    <source>
        <dbReference type="SAM" id="SignalP"/>
    </source>
</evidence>
<reference evidence="3" key="2">
    <citation type="journal article" date="2021" name="PeerJ">
        <title>Extensive microbial diversity within the chicken gut microbiome revealed by metagenomics and culture.</title>
        <authorList>
            <person name="Gilroy R."/>
            <person name="Ravi A."/>
            <person name="Getino M."/>
            <person name="Pursley I."/>
            <person name="Horton D.L."/>
            <person name="Alikhan N.F."/>
            <person name="Baker D."/>
            <person name="Gharbi K."/>
            <person name="Hall N."/>
            <person name="Watson M."/>
            <person name="Adriaenssens E.M."/>
            <person name="Foster-Nyarko E."/>
            <person name="Jarju S."/>
            <person name="Secka A."/>
            <person name="Antonio M."/>
            <person name="Oren A."/>
            <person name="Chaudhuri R.R."/>
            <person name="La Ragione R."/>
            <person name="Hildebrand F."/>
            <person name="Pallen M.J."/>
        </authorList>
    </citation>
    <scope>NUCLEOTIDE SEQUENCE</scope>
    <source>
        <strain evidence="3">ChiSjej4B22-9803</strain>
    </source>
</reference>
<protein>
    <submittedName>
        <fullName evidence="3">Copper amine oxidase N-terminal domain-containing protein</fullName>
    </submittedName>
</protein>
<evidence type="ECO:0000313" key="3">
    <source>
        <dbReference type="EMBL" id="HIU47914.1"/>
    </source>
</evidence>
<proteinExistence type="predicted"/>
<feature type="signal peptide" evidence="1">
    <location>
        <begin position="1"/>
        <end position="20"/>
    </location>
</feature>
<comment type="caution">
    <text evidence="3">The sequence shown here is derived from an EMBL/GenBank/DDBJ whole genome shotgun (WGS) entry which is preliminary data.</text>
</comment>
<sequence>MKKYIIALFLILLSAAPAQAVTQQPCDLVFTPRAGGKFIYFNNPEAITNEWLADTSNENPKYLMNNEDLGPDYYSLYISVINHTGPREMYTLLDKGFDIEVDVQITAKEDATFVVHKTAFETPQLHNYLDDGVLTAEEDSYAHLNACARMLGEDIYQLKSAIVYEAGEPQEPVTVELKKGETVWLSSFVENYSPVVFRRTMFLAGEVEVQTGVVDMNIAALRSTGTVGDRSHMAAEPAFGEYVRDRMFKGVADNLPIVDTWLEYEVDQYNPEGTYLPVKIYNQYNPDGYQMTEWVTHLNPQADGSYGKYAAESDLMVFKYKDASKLLYYGPNIPEEERDDVWVFDAYHSDTIGYDGLVTGLEEADYLPNYPLSTERDNTGFSCSVGNFGVATTYHISINNNSYMTRYWKYNMRSASNAIVIVRDGEGNLLQPVVSKGATDDMVSDMMACVELLPMQVTEVELTVILPVNQFGGIRNSMYISDTPRELEFAAEEREQIPRKLVGGDVAVRLKDAPPQTQTFFAGNENNYEFIETGDGYMARWRMWDGLPGYYSPYRELAGAVVFLDKELNIQSQYLFPALTLEASYARGRYYVRTADGAAHWSADGAQWQPYEGKQLPRDNGGVFAAVVADGAEYLTPDGETFLPVEYQGAAPGYIEALGGVYYYTEGDTLYTSRDGVYWSPYTVGGPVETVQYVDGYLVINGREALELPQGEGSVLVFAGGTALGFDSLPVVENGRTLVPMRLIFEQLGMQVEWDQETQTAAAAGGGQSCSFTVDSAAAQVNGQEYALDVPARLIDGRVLVPVRVLAEGLGYNVDWDGENRTVSIQK</sequence>
<dbReference type="Pfam" id="PF07833">
    <property type="entry name" value="Cu_amine_oxidN1"/>
    <property type="match status" value="1"/>
</dbReference>
<dbReference type="Proteomes" id="UP000824111">
    <property type="component" value="Unassembled WGS sequence"/>
</dbReference>
<dbReference type="Gene3D" id="3.30.457.10">
    <property type="entry name" value="Copper amine oxidase-like, N-terminal domain"/>
    <property type="match status" value="1"/>
</dbReference>
<dbReference type="SUPFAM" id="SSF110296">
    <property type="entry name" value="Oligoxyloglucan reducing end-specific cellobiohydrolase"/>
    <property type="match status" value="1"/>
</dbReference>
<dbReference type="SUPFAM" id="SSF55383">
    <property type="entry name" value="Copper amine oxidase, domain N"/>
    <property type="match status" value="1"/>
</dbReference>
<organism evidence="3 4">
    <name type="scientific">Candidatus Avimonoglobus intestinipullorum</name>
    <dbReference type="NCBI Taxonomy" id="2840699"/>
    <lineage>
        <taxon>Bacteria</taxon>
        <taxon>Bacillati</taxon>
        <taxon>Bacillota</taxon>
        <taxon>Clostridia</taxon>
        <taxon>Eubacteriales</taxon>
        <taxon>Candidatus Avimonoglobus</taxon>
    </lineage>
</organism>
<reference evidence="3" key="1">
    <citation type="submission" date="2020-10" db="EMBL/GenBank/DDBJ databases">
        <authorList>
            <person name="Gilroy R."/>
        </authorList>
    </citation>
    <scope>NUCLEOTIDE SEQUENCE</scope>
    <source>
        <strain evidence="3">ChiSjej4B22-9803</strain>
    </source>
</reference>
<evidence type="ECO:0000313" key="4">
    <source>
        <dbReference type="Proteomes" id="UP000824111"/>
    </source>
</evidence>
<keyword evidence="1" id="KW-0732">Signal</keyword>
<evidence type="ECO:0000259" key="2">
    <source>
        <dbReference type="Pfam" id="PF07833"/>
    </source>
</evidence>
<gene>
    <name evidence="3" type="ORF">IAB04_00965</name>
</gene>
<dbReference type="InterPro" id="IPR036582">
    <property type="entry name" value="Mao_N_sf"/>
</dbReference>